<accession>A0ABW6WIG8</accession>
<organism evidence="2 3">
    <name type="scientific">Paractinoplanes globisporus</name>
    <dbReference type="NCBI Taxonomy" id="113565"/>
    <lineage>
        <taxon>Bacteria</taxon>
        <taxon>Bacillati</taxon>
        <taxon>Actinomycetota</taxon>
        <taxon>Actinomycetes</taxon>
        <taxon>Micromonosporales</taxon>
        <taxon>Micromonosporaceae</taxon>
        <taxon>Paractinoplanes</taxon>
    </lineage>
</organism>
<keyword evidence="3" id="KW-1185">Reference proteome</keyword>
<dbReference type="Proteomes" id="UP001602245">
    <property type="component" value="Unassembled WGS sequence"/>
</dbReference>
<comment type="caution">
    <text evidence="2">The sequence shown here is derived from an EMBL/GenBank/DDBJ whole genome shotgun (WGS) entry which is preliminary data.</text>
</comment>
<evidence type="ECO:0000256" key="1">
    <source>
        <dbReference type="SAM" id="MobiDB-lite"/>
    </source>
</evidence>
<sequence length="49" mass="5118">MDGIDILPENGDLDGVVPRLGKEDSASRIEPPPTLGKSHSPAPADPQAR</sequence>
<protein>
    <submittedName>
        <fullName evidence="2">Uncharacterized protein</fullName>
    </submittedName>
</protein>
<reference evidence="2 3" key="1">
    <citation type="submission" date="2024-10" db="EMBL/GenBank/DDBJ databases">
        <title>The Natural Products Discovery Center: Release of the First 8490 Sequenced Strains for Exploring Actinobacteria Biosynthetic Diversity.</title>
        <authorList>
            <person name="Kalkreuter E."/>
            <person name="Kautsar S.A."/>
            <person name="Yang D."/>
            <person name="Bader C.D."/>
            <person name="Teijaro C.N."/>
            <person name="Fluegel L."/>
            <person name="Davis C.M."/>
            <person name="Simpson J.R."/>
            <person name="Lauterbach L."/>
            <person name="Steele A.D."/>
            <person name="Gui C."/>
            <person name="Meng S."/>
            <person name="Li G."/>
            <person name="Viehrig K."/>
            <person name="Ye F."/>
            <person name="Su P."/>
            <person name="Kiefer A.F."/>
            <person name="Nichols A."/>
            <person name="Cepeda A.J."/>
            <person name="Yan W."/>
            <person name="Fan B."/>
            <person name="Jiang Y."/>
            <person name="Adhikari A."/>
            <person name="Zheng C.-J."/>
            <person name="Schuster L."/>
            <person name="Cowan T.M."/>
            <person name="Smanski M.J."/>
            <person name="Chevrette M.G."/>
            <person name="De Carvalho L.P.S."/>
            <person name="Shen B."/>
        </authorList>
    </citation>
    <scope>NUCLEOTIDE SEQUENCE [LARGE SCALE GENOMIC DNA]</scope>
    <source>
        <strain evidence="2 3">NPDC000087</strain>
    </source>
</reference>
<evidence type="ECO:0000313" key="3">
    <source>
        <dbReference type="Proteomes" id="UP001602245"/>
    </source>
</evidence>
<name>A0ABW6WIG8_9ACTN</name>
<dbReference type="EMBL" id="JBIAZU010000004">
    <property type="protein sequence ID" value="MFF5291991.1"/>
    <property type="molecule type" value="Genomic_DNA"/>
</dbReference>
<feature type="region of interest" description="Disordered" evidence="1">
    <location>
        <begin position="1"/>
        <end position="49"/>
    </location>
</feature>
<dbReference type="RefSeq" id="WP_157295314.1">
    <property type="nucleotide sequence ID" value="NZ_JBIAZU010000004.1"/>
</dbReference>
<gene>
    <name evidence="2" type="ORF">ACFY35_21325</name>
</gene>
<evidence type="ECO:0000313" key="2">
    <source>
        <dbReference type="EMBL" id="MFF5291991.1"/>
    </source>
</evidence>
<proteinExistence type="predicted"/>